<dbReference type="InterPro" id="IPR012471">
    <property type="entry name" value="DUF1690"/>
</dbReference>
<dbReference type="VEuPathDB" id="FungiDB:VP01_243g3"/>
<organism evidence="2 3">
    <name type="scientific">Puccinia sorghi</name>
    <dbReference type="NCBI Taxonomy" id="27349"/>
    <lineage>
        <taxon>Eukaryota</taxon>
        <taxon>Fungi</taxon>
        <taxon>Dikarya</taxon>
        <taxon>Basidiomycota</taxon>
        <taxon>Pucciniomycotina</taxon>
        <taxon>Pucciniomycetes</taxon>
        <taxon>Pucciniales</taxon>
        <taxon>Pucciniaceae</taxon>
        <taxon>Puccinia</taxon>
    </lineage>
</organism>
<reference evidence="2 3" key="1">
    <citation type="submission" date="2015-08" db="EMBL/GenBank/DDBJ databases">
        <title>Next Generation Sequencing and Analysis of the Genome of Puccinia sorghi L Schw, the Causal Agent of Maize Common Rust.</title>
        <authorList>
            <person name="Rochi L."/>
            <person name="Burguener G."/>
            <person name="Darino M."/>
            <person name="Turjanski A."/>
            <person name="Kreff E."/>
            <person name="Dieguez M.J."/>
            <person name="Sacco F."/>
        </authorList>
    </citation>
    <scope>NUCLEOTIDE SEQUENCE [LARGE SCALE GENOMIC DNA]</scope>
    <source>
        <strain evidence="2 3">RO10H11247</strain>
    </source>
</reference>
<evidence type="ECO:0000313" key="2">
    <source>
        <dbReference type="EMBL" id="KNZ56293.1"/>
    </source>
</evidence>
<gene>
    <name evidence="2" type="ORF">VP01_243g3</name>
</gene>
<feature type="compositionally biased region" description="Basic and acidic residues" evidence="1">
    <location>
        <begin position="8"/>
        <end position="17"/>
    </location>
</feature>
<dbReference type="Proteomes" id="UP000037035">
    <property type="component" value="Unassembled WGS sequence"/>
</dbReference>
<dbReference type="STRING" id="27349.A0A0L6V6B4"/>
<feature type="region of interest" description="Disordered" evidence="1">
    <location>
        <begin position="86"/>
        <end position="105"/>
    </location>
</feature>
<accession>A0A0L6V6B4</accession>
<sequence length="221" mass="25237">MGQIDSESASRKGKEVEVTAQGDELVYHNPKSQVRLEQPLIDRLFEVSVDHPSASRQAVLDSSIQQKLKADRERLEKLGSEVDSKVREAFRNQSSSQSKDDEKVNSSAQLLEQISSIKEKVQHHRNDNTAEFLPQISQARSAIVTCLKFVFSIPWFSPSAENCSFLFDRKVLFSRQYQDQPLKCTEQVDNFKKVVRTLESVCYLSPLLFKICNFYAIKKSS</sequence>
<evidence type="ECO:0000313" key="3">
    <source>
        <dbReference type="Proteomes" id="UP000037035"/>
    </source>
</evidence>
<comment type="caution">
    <text evidence="2">The sequence shown here is derived from an EMBL/GenBank/DDBJ whole genome shotgun (WGS) entry which is preliminary data.</text>
</comment>
<evidence type="ECO:0000256" key="1">
    <source>
        <dbReference type="SAM" id="MobiDB-lite"/>
    </source>
</evidence>
<dbReference type="EMBL" id="LAVV01007325">
    <property type="protein sequence ID" value="KNZ56293.1"/>
    <property type="molecule type" value="Genomic_DNA"/>
</dbReference>
<protein>
    <submittedName>
        <fullName evidence="2">Uncharacterized protein</fullName>
    </submittedName>
</protein>
<keyword evidence="3" id="KW-1185">Reference proteome</keyword>
<dbReference type="OrthoDB" id="5544375at2759"/>
<dbReference type="AlphaFoldDB" id="A0A0L6V6B4"/>
<proteinExistence type="predicted"/>
<feature type="region of interest" description="Disordered" evidence="1">
    <location>
        <begin position="1"/>
        <end position="30"/>
    </location>
</feature>
<name>A0A0L6V6B4_9BASI</name>
<dbReference type="Pfam" id="PF07956">
    <property type="entry name" value="DUF1690"/>
    <property type="match status" value="1"/>
</dbReference>